<evidence type="ECO:0000313" key="1">
    <source>
        <dbReference type="EMBL" id="KAH7930035.1"/>
    </source>
</evidence>
<dbReference type="EMBL" id="MU266335">
    <property type="protein sequence ID" value="KAH7930035.1"/>
    <property type="molecule type" value="Genomic_DNA"/>
</dbReference>
<gene>
    <name evidence="1" type="ORF">BV22DRAFT_85483</name>
</gene>
<comment type="caution">
    <text evidence="1">The sequence shown here is derived from an EMBL/GenBank/DDBJ whole genome shotgun (WGS) entry which is preliminary data.</text>
</comment>
<dbReference type="Proteomes" id="UP000790709">
    <property type="component" value="Unassembled WGS sequence"/>
</dbReference>
<protein>
    <submittedName>
        <fullName evidence="1">Riboflavin synthase domain-like protein</fullName>
    </submittedName>
</protein>
<evidence type="ECO:0000313" key="2">
    <source>
        <dbReference type="Proteomes" id="UP000790709"/>
    </source>
</evidence>
<reference evidence="1" key="1">
    <citation type="journal article" date="2021" name="New Phytol.">
        <title>Evolutionary innovations through gain and loss of genes in the ectomycorrhizal Boletales.</title>
        <authorList>
            <person name="Wu G."/>
            <person name="Miyauchi S."/>
            <person name="Morin E."/>
            <person name="Kuo A."/>
            <person name="Drula E."/>
            <person name="Varga T."/>
            <person name="Kohler A."/>
            <person name="Feng B."/>
            <person name="Cao Y."/>
            <person name="Lipzen A."/>
            <person name="Daum C."/>
            <person name="Hundley H."/>
            <person name="Pangilinan J."/>
            <person name="Johnson J."/>
            <person name="Barry K."/>
            <person name="LaButti K."/>
            <person name="Ng V."/>
            <person name="Ahrendt S."/>
            <person name="Min B."/>
            <person name="Choi I.G."/>
            <person name="Park H."/>
            <person name="Plett J.M."/>
            <person name="Magnuson J."/>
            <person name="Spatafora J.W."/>
            <person name="Nagy L.G."/>
            <person name="Henrissat B."/>
            <person name="Grigoriev I.V."/>
            <person name="Yang Z.L."/>
            <person name="Xu J."/>
            <person name="Martin F.M."/>
        </authorList>
    </citation>
    <scope>NUCLEOTIDE SEQUENCE</scope>
    <source>
        <strain evidence="1">KUC20120723A-06</strain>
    </source>
</reference>
<keyword evidence="2" id="KW-1185">Reference proteome</keyword>
<name>A0ACB8BY02_9AGAM</name>
<sequence length="335" mass="37813">MLIAGVGATCAAYFLWPNESRSAPTYGSKPLSPTHFTPAKLVSSEISSIDTKILTLAVPPELLPMHDPESLASIWSIYIKDDDIQVERPYTPLEGVDEKGHMKFWVKKYEKGEVGRWLHSKTVGDDIEVRGPMQTWRWKEDVWDEVIMISGGTGITPFYQLLHNTFSTSGSNTKTRFTLLHSSRTPSELPPSEILGPLLRYTEEMPDFFSLRLFVDSSREPAPPDHIHPRLTIGRIGRTAVQDALQSDEQTSWWRNLFTKESLPSVSPERRILFLVCGPEQSVLHSSSCTYDRNKYDCPRMINAIAGPYGRNFSQGEVGGILGEMGYRSHQVRKL</sequence>
<proteinExistence type="predicted"/>
<organism evidence="1 2">
    <name type="scientific">Leucogyrophana mollusca</name>
    <dbReference type="NCBI Taxonomy" id="85980"/>
    <lineage>
        <taxon>Eukaryota</taxon>
        <taxon>Fungi</taxon>
        <taxon>Dikarya</taxon>
        <taxon>Basidiomycota</taxon>
        <taxon>Agaricomycotina</taxon>
        <taxon>Agaricomycetes</taxon>
        <taxon>Agaricomycetidae</taxon>
        <taxon>Boletales</taxon>
        <taxon>Boletales incertae sedis</taxon>
        <taxon>Leucogyrophana</taxon>
    </lineage>
</organism>
<accession>A0ACB8BY02</accession>